<dbReference type="EMBL" id="KB722658">
    <property type="protein sequence ID" value="EMS20933.1"/>
    <property type="molecule type" value="Genomic_DNA"/>
</dbReference>
<reference evidence="2 3" key="1">
    <citation type="journal article" date="2012" name="Nat. Commun.">
        <title>A multi-omic map of the lipid-producing yeast Rhodosporidium toruloides.</title>
        <authorList>
            <person name="Zhu Z."/>
            <person name="Zhang S."/>
            <person name="Liu H."/>
            <person name="Shen H."/>
            <person name="Lin X."/>
            <person name="Yang F."/>
            <person name="Zhou Y.J."/>
            <person name="Jin G."/>
            <person name="Ye M."/>
            <person name="Zou H."/>
            <person name="Zou H."/>
            <person name="Zhao Z.K."/>
        </authorList>
    </citation>
    <scope>NUCLEOTIDE SEQUENCE [LARGE SCALE GENOMIC DNA]</scope>
    <source>
        <strain evidence="2 3">NP11</strain>
    </source>
</reference>
<feature type="region of interest" description="Disordered" evidence="1">
    <location>
        <begin position="88"/>
        <end position="122"/>
    </location>
</feature>
<dbReference type="AlphaFoldDB" id="M7XL91"/>
<gene>
    <name evidence="2" type="ORF">RHTO_02193</name>
</gene>
<name>M7XL91_RHOT1</name>
<feature type="compositionally biased region" description="Basic residues" evidence="1">
    <location>
        <begin position="102"/>
        <end position="112"/>
    </location>
</feature>
<dbReference type="GeneID" id="27366206"/>
<evidence type="ECO:0000256" key="1">
    <source>
        <dbReference type="SAM" id="MobiDB-lite"/>
    </source>
</evidence>
<proteinExistence type="predicted"/>
<evidence type="ECO:0000313" key="3">
    <source>
        <dbReference type="Proteomes" id="UP000016926"/>
    </source>
</evidence>
<dbReference type="RefSeq" id="XP_016272052.1">
    <property type="nucleotide sequence ID" value="XM_016415871.1"/>
</dbReference>
<dbReference type="Proteomes" id="UP000016926">
    <property type="component" value="Unassembled WGS sequence"/>
</dbReference>
<protein>
    <submittedName>
        <fullName evidence="2">Uncharacterized protein</fullName>
    </submittedName>
</protein>
<sequence>MGAKPAQRHVSRAQTSFCLRWLTTKLRGQIFQLTGSSRARSCFSPPPLTSLRLKLLTISCFVARSLASVCLGRMHNLLDTVSERLASPHHREFPLPPAHAPHPSKHPSHPKPRGGDDDTPSL</sequence>
<organism evidence="2 3">
    <name type="scientific">Rhodotorula toruloides (strain NP11)</name>
    <name type="common">Yeast</name>
    <name type="synonym">Rhodosporidium toruloides</name>
    <dbReference type="NCBI Taxonomy" id="1130832"/>
    <lineage>
        <taxon>Eukaryota</taxon>
        <taxon>Fungi</taxon>
        <taxon>Dikarya</taxon>
        <taxon>Basidiomycota</taxon>
        <taxon>Pucciniomycotina</taxon>
        <taxon>Microbotryomycetes</taxon>
        <taxon>Sporidiobolales</taxon>
        <taxon>Sporidiobolaceae</taxon>
        <taxon>Rhodotorula</taxon>
    </lineage>
</organism>
<keyword evidence="3" id="KW-1185">Reference proteome</keyword>
<evidence type="ECO:0000313" key="2">
    <source>
        <dbReference type="EMBL" id="EMS20933.1"/>
    </source>
</evidence>
<dbReference type="HOGENOM" id="CLU_2028057_0_0_1"/>
<accession>M7XL91</accession>